<feature type="non-terminal residue" evidence="3">
    <location>
        <position position="1"/>
    </location>
</feature>
<keyword evidence="1" id="KW-0677">Repeat</keyword>
<dbReference type="Proteomes" id="UP001465976">
    <property type="component" value="Unassembled WGS sequence"/>
</dbReference>
<dbReference type="InterPro" id="IPR056884">
    <property type="entry name" value="NPHP3-like_N"/>
</dbReference>
<sequence>SVLEKLTPHVATNALHNAKGRANRDACLEGTRGGFIEELGQWIEDPEGNGQILWVKAGAGVGKTAIAQTLCEKYSPTKHSEGLLAAAHFFSRNDGTRNSMTRFVPTIAYQLARSPALRPHLADAVDTAIRSDPGIMGADWGAQFERLICEPCNQVDSELWQTLPRLVIIDGLDECMDIDEPQTTNQRRNAWERDGQKRLLSIIQNSLTTPSPLPLRFLIFSRPEHIISNFFYTTSIPDLVELDMRELRSEADSDIYLYLCHEFSRLVKERSDAGLDVSWPGEEAIQDLTRMSDGHFVYVVTAVKYLMDDNPSSTPQERLDIILRPKTSKYPDLHPLDQLYLQILQPFADVREQLLLPLLQLIMAPESSKKLVGFYDAFKIPDGTHKSRRVLAELTNQPDSRHISIVLSRLRSVLYVPDDECTTLA</sequence>
<keyword evidence="4" id="KW-1185">Reference proteome</keyword>
<dbReference type="EMBL" id="JBAHYK010002931">
    <property type="protein sequence ID" value="KAL0564195.1"/>
    <property type="molecule type" value="Genomic_DNA"/>
</dbReference>
<evidence type="ECO:0000256" key="1">
    <source>
        <dbReference type="ARBA" id="ARBA00022737"/>
    </source>
</evidence>
<feature type="domain" description="Nephrocystin 3-like N-terminal" evidence="2">
    <location>
        <begin position="38"/>
        <end position="222"/>
    </location>
</feature>
<comment type="caution">
    <text evidence="3">The sequence shown here is derived from an EMBL/GenBank/DDBJ whole genome shotgun (WGS) entry which is preliminary data.</text>
</comment>
<proteinExistence type="predicted"/>
<accession>A0ABR3EMX6</accession>
<dbReference type="InterPro" id="IPR027417">
    <property type="entry name" value="P-loop_NTPase"/>
</dbReference>
<evidence type="ECO:0000259" key="2">
    <source>
        <dbReference type="Pfam" id="PF24883"/>
    </source>
</evidence>
<dbReference type="SUPFAM" id="SSF52540">
    <property type="entry name" value="P-loop containing nucleoside triphosphate hydrolases"/>
    <property type="match status" value="1"/>
</dbReference>
<gene>
    <name evidence="3" type="ORF">V5O48_017860</name>
</gene>
<reference evidence="3 4" key="1">
    <citation type="submission" date="2024-02" db="EMBL/GenBank/DDBJ databases">
        <title>A draft genome for the cacao thread blight pathogen Marasmius crinis-equi.</title>
        <authorList>
            <person name="Cohen S.P."/>
            <person name="Baruah I.K."/>
            <person name="Amoako-Attah I."/>
            <person name="Bukari Y."/>
            <person name="Meinhardt L.W."/>
            <person name="Bailey B.A."/>
        </authorList>
    </citation>
    <scope>NUCLEOTIDE SEQUENCE [LARGE SCALE GENOMIC DNA]</scope>
    <source>
        <strain evidence="3 4">GH-76</strain>
    </source>
</reference>
<protein>
    <recommendedName>
        <fullName evidence="2">Nephrocystin 3-like N-terminal domain-containing protein</fullName>
    </recommendedName>
</protein>
<evidence type="ECO:0000313" key="3">
    <source>
        <dbReference type="EMBL" id="KAL0564195.1"/>
    </source>
</evidence>
<organism evidence="3 4">
    <name type="scientific">Marasmius crinis-equi</name>
    <dbReference type="NCBI Taxonomy" id="585013"/>
    <lineage>
        <taxon>Eukaryota</taxon>
        <taxon>Fungi</taxon>
        <taxon>Dikarya</taxon>
        <taxon>Basidiomycota</taxon>
        <taxon>Agaricomycotina</taxon>
        <taxon>Agaricomycetes</taxon>
        <taxon>Agaricomycetidae</taxon>
        <taxon>Agaricales</taxon>
        <taxon>Marasmiineae</taxon>
        <taxon>Marasmiaceae</taxon>
        <taxon>Marasmius</taxon>
    </lineage>
</organism>
<name>A0ABR3EMX6_9AGAR</name>
<dbReference type="Pfam" id="PF24883">
    <property type="entry name" value="NPHP3_N"/>
    <property type="match status" value="1"/>
</dbReference>
<dbReference type="PANTHER" id="PTHR10039">
    <property type="entry name" value="AMELOGENIN"/>
    <property type="match status" value="1"/>
</dbReference>
<evidence type="ECO:0000313" key="4">
    <source>
        <dbReference type="Proteomes" id="UP001465976"/>
    </source>
</evidence>